<sequence length="339" mass="37830">MSSIRVAVDFYATLGVSHRATTKNINDAYQKLALKHHPDKAGTDAASLGKFQRIYEAVDTLRDPDRRRRYDHLQGIDKRDSRYEAGCARGTVYVDPWSMETLQPCCDPSEEKPESTNTYTLEIWEADYAGIDPELEKAKEKMRKEAMQQEGLDETTGNETDVELEDGEEGVELDQATEYATAEFCFHNGDVCDCYRYLFTDLTLEDDEGSGCLAQDSNMETTDDDESNNRLNIHQSDEVAEVHLDTNANAPLDSLRAYFQAKRIDGRGHYTTEDMHAKLHCMVLGTFCGWLEGARLSFPNAQPVSSQSDPHSCSHVGSWIKGLTRPGASSVTNGCPSVS</sequence>
<dbReference type="SMART" id="SM00271">
    <property type="entry name" value="DnaJ"/>
    <property type="match status" value="1"/>
</dbReference>
<proteinExistence type="predicted"/>
<comment type="caution">
    <text evidence="3">The sequence shown here is derived from an EMBL/GenBank/DDBJ whole genome shotgun (WGS) entry which is preliminary data.</text>
</comment>
<evidence type="ECO:0000259" key="2">
    <source>
        <dbReference type="PROSITE" id="PS50076"/>
    </source>
</evidence>
<evidence type="ECO:0000313" key="4">
    <source>
        <dbReference type="Proteomes" id="UP001141434"/>
    </source>
</evidence>
<feature type="domain" description="J" evidence="2">
    <location>
        <begin position="9"/>
        <end position="74"/>
    </location>
</feature>
<dbReference type="PANTHER" id="PTHR44145:SF3">
    <property type="entry name" value="DNAJ HOMOLOG SUBFAMILY A MEMBER 3, MITOCHONDRIAL"/>
    <property type="match status" value="1"/>
</dbReference>
<dbReference type="CDD" id="cd06257">
    <property type="entry name" value="DnaJ"/>
    <property type="match status" value="1"/>
</dbReference>
<name>A0A9W9JX98_9EURO</name>
<reference evidence="3" key="2">
    <citation type="journal article" date="2023" name="IMA Fungus">
        <title>Comparative genomic study of the Penicillium genus elucidates a diverse pangenome and 15 lateral gene transfer events.</title>
        <authorList>
            <person name="Petersen C."/>
            <person name="Sorensen T."/>
            <person name="Nielsen M.R."/>
            <person name="Sondergaard T.E."/>
            <person name="Sorensen J.L."/>
            <person name="Fitzpatrick D.A."/>
            <person name="Frisvad J.C."/>
            <person name="Nielsen K.L."/>
        </authorList>
    </citation>
    <scope>NUCLEOTIDE SEQUENCE</scope>
    <source>
        <strain evidence="3">IBT 34128</strain>
    </source>
</reference>
<dbReference type="Pfam" id="PF00226">
    <property type="entry name" value="DnaJ"/>
    <property type="match status" value="1"/>
</dbReference>
<gene>
    <name evidence="3" type="ORF">NUU61_009449</name>
</gene>
<dbReference type="SUPFAM" id="SSF46565">
    <property type="entry name" value="Chaperone J-domain"/>
    <property type="match status" value="1"/>
</dbReference>
<dbReference type="Gene3D" id="1.10.287.110">
    <property type="entry name" value="DnaJ domain"/>
    <property type="match status" value="1"/>
</dbReference>
<dbReference type="PANTHER" id="PTHR44145">
    <property type="entry name" value="DNAJ HOMOLOG SUBFAMILY A MEMBER 3, MITOCHONDRIAL"/>
    <property type="match status" value="1"/>
</dbReference>
<keyword evidence="1" id="KW-0143">Chaperone</keyword>
<dbReference type="PRINTS" id="PR00625">
    <property type="entry name" value="JDOMAIN"/>
</dbReference>
<dbReference type="OrthoDB" id="442087at2759"/>
<organism evidence="3 4">
    <name type="scientific">Penicillium alfredii</name>
    <dbReference type="NCBI Taxonomy" id="1506179"/>
    <lineage>
        <taxon>Eukaryota</taxon>
        <taxon>Fungi</taxon>
        <taxon>Dikarya</taxon>
        <taxon>Ascomycota</taxon>
        <taxon>Pezizomycotina</taxon>
        <taxon>Eurotiomycetes</taxon>
        <taxon>Eurotiomycetidae</taxon>
        <taxon>Eurotiales</taxon>
        <taxon>Aspergillaceae</taxon>
        <taxon>Penicillium</taxon>
    </lineage>
</organism>
<dbReference type="GeneID" id="81399143"/>
<dbReference type="AlphaFoldDB" id="A0A9W9JX98"/>
<dbReference type="Proteomes" id="UP001141434">
    <property type="component" value="Unassembled WGS sequence"/>
</dbReference>
<keyword evidence="4" id="KW-1185">Reference proteome</keyword>
<dbReference type="RefSeq" id="XP_056508267.1">
    <property type="nucleotide sequence ID" value="XM_056659974.1"/>
</dbReference>
<evidence type="ECO:0000313" key="3">
    <source>
        <dbReference type="EMBL" id="KAJ5084870.1"/>
    </source>
</evidence>
<accession>A0A9W9JX98</accession>
<dbReference type="InterPro" id="IPR001623">
    <property type="entry name" value="DnaJ_domain"/>
</dbReference>
<dbReference type="PROSITE" id="PS50076">
    <property type="entry name" value="DNAJ_2"/>
    <property type="match status" value="1"/>
</dbReference>
<dbReference type="EMBL" id="JAPMSZ010000011">
    <property type="protein sequence ID" value="KAJ5084870.1"/>
    <property type="molecule type" value="Genomic_DNA"/>
</dbReference>
<evidence type="ECO:0000256" key="1">
    <source>
        <dbReference type="ARBA" id="ARBA00023186"/>
    </source>
</evidence>
<protein>
    <recommendedName>
        <fullName evidence="2">J domain-containing protein</fullName>
    </recommendedName>
</protein>
<dbReference type="InterPro" id="IPR051938">
    <property type="entry name" value="Apopto_cytoskel_mod"/>
</dbReference>
<dbReference type="InterPro" id="IPR036869">
    <property type="entry name" value="J_dom_sf"/>
</dbReference>
<reference evidence="3" key="1">
    <citation type="submission" date="2022-11" db="EMBL/GenBank/DDBJ databases">
        <authorList>
            <person name="Petersen C."/>
        </authorList>
    </citation>
    <scope>NUCLEOTIDE SEQUENCE</scope>
    <source>
        <strain evidence="3">IBT 34128</strain>
    </source>
</reference>